<dbReference type="PANTHER" id="PTHR13230">
    <property type="entry name" value="GENERAL TRANSCRIPTION FACTOR IIIC, POLYPEPTIDE 5"/>
    <property type="match status" value="1"/>
</dbReference>
<comment type="subcellular location">
    <subcellularLocation>
        <location evidence="1">Nucleus</location>
    </subcellularLocation>
</comment>
<dbReference type="InterPro" id="IPR019136">
    <property type="entry name" value="TF_IIIC_su-5_HTH"/>
</dbReference>
<dbReference type="GO" id="GO:0006384">
    <property type="term" value="P:transcription initiation at RNA polymerase III promoter"/>
    <property type="evidence" value="ECO:0007669"/>
    <property type="project" value="InterPro"/>
</dbReference>
<dbReference type="Gene3D" id="3.30.200.160">
    <property type="entry name" value="TFIIIC, subcomplex tauA, subunit Sfc1, barrel domain"/>
    <property type="match status" value="1"/>
</dbReference>
<gene>
    <name evidence="7" type="ORF">F2Q68_00031265</name>
</gene>
<evidence type="ECO:0000313" key="8">
    <source>
        <dbReference type="Proteomes" id="UP000712281"/>
    </source>
</evidence>
<evidence type="ECO:0000259" key="5">
    <source>
        <dbReference type="Pfam" id="PF09734"/>
    </source>
</evidence>
<comment type="caution">
    <text evidence="7">The sequence shown here is derived from an EMBL/GenBank/DDBJ whole genome shotgun (WGS) entry which is preliminary data.</text>
</comment>
<sequence>MSGLFSNKLELRFRPEDPYAHPALGEQRPCSGFLFKISKQEVKKPDSQPFVATSDVSLKEASPALCADIVARVSDAFHFDGMADYQHVIPIHADIARQKKRKWMDVDPLAGGSDLMGLADEDVMMLLPQVFAPKDIPDNLALKPPATSGPKKKDDAATQNFYENLNWEEFVSPSSHHWQWQVSLSALFEERPIWTRDSVVQRLLDKGLKCTHHMLNRYLLRAAYYFSNGPFLRFWIKRGYDPRNDPESRVYQRMEFRVPPELRSYCDANATNKSKPRWNDICAFKLFPFKCQTFLQLFELDDEYIQREIRKPGKQTTCSVSSLILTLVSPEIL</sequence>
<feature type="domain" description="Transcription factor IIIC subunit Tfc1/Sfc1 triple barrel" evidence="6">
    <location>
        <begin position="7"/>
        <end position="87"/>
    </location>
</feature>
<name>A0A8S9GFK9_BRACR</name>
<evidence type="ECO:0000256" key="4">
    <source>
        <dbReference type="ARBA" id="ARBA00023242"/>
    </source>
</evidence>
<keyword evidence="4" id="KW-0539">Nucleus</keyword>
<keyword evidence="3" id="KW-0804">Transcription</keyword>
<accession>A0A8S9GFK9</accession>
<dbReference type="Proteomes" id="UP000712281">
    <property type="component" value="Unassembled WGS sequence"/>
</dbReference>
<dbReference type="Pfam" id="PF09734">
    <property type="entry name" value="Tau95"/>
    <property type="match status" value="1"/>
</dbReference>
<evidence type="ECO:0000256" key="2">
    <source>
        <dbReference type="ARBA" id="ARBA00023125"/>
    </source>
</evidence>
<reference evidence="7" key="1">
    <citation type="submission" date="2019-12" db="EMBL/GenBank/DDBJ databases">
        <title>Genome sequencing and annotation of Brassica cretica.</title>
        <authorList>
            <person name="Studholme D.J."/>
            <person name="Sarris P.F."/>
        </authorList>
    </citation>
    <scope>NUCLEOTIDE SEQUENCE</scope>
    <source>
        <strain evidence="7">PFS-001/15</strain>
        <tissue evidence="7">Leaf</tissue>
    </source>
</reference>
<organism evidence="7 8">
    <name type="scientific">Brassica cretica</name>
    <name type="common">Mustard</name>
    <dbReference type="NCBI Taxonomy" id="69181"/>
    <lineage>
        <taxon>Eukaryota</taxon>
        <taxon>Viridiplantae</taxon>
        <taxon>Streptophyta</taxon>
        <taxon>Embryophyta</taxon>
        <taxon>Tracheophyta</taxon>
        <taxon>Spermatophyta</taxon>
        <taxon>Magnoliopsida</taxon>
        <taxon>eudicotyledons</taxon>
        <taxon>Gunneridae</taxon>
        <taxon>Pentapetalae</taxon>
        <taxon>rosids</taxon>
        <taxon>malvids</taxon>
        <taxon>Brassicales</taxon>
        <taxon>Brassicaceae</taxon>
        <taxon>Brassiceae</taxon>
        <taxon>Brassica</taxon>
    </lineage>
</organism>
<dbReference type="GO" id="GO:0001003">
    <property type="term" value="F:RNA polymerase III type 2 promoter sequence-specific DNA binding"/>
    <property type="evidence" value="ECO:0007669"/>
    <property type="project" value="TreeGrafter"/>
</dbReference>
<evidence type="ECO:0000256" key="1">
    <source>
        <dbReference type="ARBA" id="ARBA00004123"/>
    </source>
</evidence>
<evidence type="ECO:0000313" key="7">
    <source>
        <dbReference type="EMBL" id="KAF2543118.1"/>
    </source>
</evidence>
<dbReference type="InterPro" id="IPR040454">
    <property type="entry name" value="TF_IIIC_Tfc1/Sfc1"/>
</dbReference>
<dbReference type="InterPro" id="IPR042536">
    <property type="entry name" value="TFIIIC_tauA_Sfc1"/>
</dbReference>
<feature type="domain" description="Transcription factor IIIC subunit 5 HTH" evidence="5">
    <location>
        <begin position="167"/>
        <end position="257"/>
    </location>
</feature>
<evidence type="ECO:0008006" key="9">
    <source>
        <dbReference type="Google" id="ProtNLM"/>
    </source>
</evidence>
<keyword evidence="2" id="KW-0238">DNA-binding</keyword>
<evidence type="ECO:0000259" key="6">
    <source>
        <dbReference type="Pfam" id="PF17682"/>
    </source>
</evidence>
<dbReference type="InterPro" id="IPR041499">
    <property type="entry name" value="Tfc1/Sfc1_N"/>
</dbReference>
<protein>
    <recommendedName>
        <fullName evidence="9">Transcription factor IIIC subunit 5 HTH domain-containing protein</fullName>
    </recommendedName>
</protein>
<dbReference type="EMBL" id="QGKW02002005">
    <property type="protein sequence ID" value="KAF2543118.1"/>
    <property type="molecule type" value="Genomic_DNA"/>
</dbReference>
<dbReference type="Pfam" id="PF17682">
    <property type="entry name" value="Tau95_N"/>
    <property type="match status" value="1"/>
</dbReference>
<dbReference type="AlphaFoldDB" id="A0A8S9GFK9"/>
<dbReference type="GO" id="GO:0000127">
    <property type="term" value="C:transcription factor TFIIIC complex"/>
    <property type="evidence" value="ECO:0007669"/>
    <property type="project" value="InterPro"/>
</dbReference>
<dbReference type="GO" id="GO:0001002">
    <property type="term" value="F:RNA polymerase III type 1 promoter sequence-specific DNA binding"/>
    <property type="evidence" value="ECO:0007669"/>
    <property type="project" value="TreeGrafter"/>
</dbReference>
<dbReference type="GO" id="GO:0005634">
    <property type="term" value="C:nucleus"/>
    <property type="evidence" value="ECO:0007669"/>
    <property type="project" value="UniProtKB-SubCell"/>
</dbReference>
<dbReference type="PANTHER" id="PTHR13230:SF8">
    <property type="entry name" value="TRANSCRIPTION FACTOR IIIC, SUBUNIT 5"/>
    <property type="match status" value="1"/>
</dbReference>
<proteinExistence type="predicted"/>
<evidence type="ECO:0000256" key="3">
    <source>
        <dbReference type="ARBA" id="ARBA00023163"/>
    </source>
</evidence>